<dbReference type="Pfam" id="PF02518">
    <property type="entry name" value="HATPase_c"/>
    <property type="match status" value="1"/>
</dbReference>
<evidence type="ECO:0000256" key="3">
    <source>
        <dbReference type="ARBA" id="ARBA00012438"/>
    </source>
</evidence>
<dbReference type="PANTHER" id="PTHR34220:SF7">
    <property type="entry name" value="SENSOR HISTIDINE KINASE YPDA"/>
    <property type="match status" value="1"/>
</dbReference>
<keyword evidence="13" id="KW-0812">Transmembrane</keyword>
<dbReference type="InterPro" id="IPR003660">
    <property type="entry name" value="HAMP_dom"/>
</dbReference>
<dbReference type="PROSITE" id="PS50885">
    <property type="entry name" value="HAMP"/>
    <property type="match status" value="1"/>
</dbReference>
<dbReference type="CDD" id="cd06225">
    <property type="entry name" value="HAMP"/>
    <property type="match status" value="1"/>
</dbReference>
<dbReference type="Pfam" id="PF06580">
    <property type="entry name" value="His_kinase"/>
    <property type="match status" value="1"/>
</dbReference>
<evidence type="ECO:0000256" key="11">
    <source>
        <dbReference type="ARBA" id="ARBA00023136"/>
    </source>
</evidence>
<keyword evidence="6" id="KW-0808">Transferase</keyword>
<feature type="domain" description="Histidine kinase" evidence="14">
    <location>
        <begin position="275"/>
        <end position="474"/>
    </location>
</feature>
<dbReference type="InterPro" id="IPR003594">
    <property type="entry name" value="HATPase_dom"/>
</dbReference>
<dbReference type="SUPFAM" id="SSF55874">
    <property type="entry name" value="ATPase domain of HSP90 chaperone/DNA topoisomerase II/histidine kinase"/>
    <property type="match status" value="1"/>
</dbReference>
<evidence type="ECO:0000256" key="5">
    <source>
        <dbReference type="ARBA" id="ARBA00022553"/>
    </source>
</evidence>
<accession>A0ABV8B163</accession>
<dbReference type="PANTHER" id="PTHR34220">
    <property type="entry name" value="SENSOR HISTIDINE KINASE YPDA"/>
    <property type="match status" value="1"/>
</dbReference>
<evidence type="ECO:0000256" key="13">
    <source>
        <dbReference type="SAM" id="Phobius"/>
    </source>
</evidence>
<dbReference type="GO" id="GO:0016301">
    <property type="term" value="F:kinase activity"/>
    <property type="evidence" value="ECO:0007669"/>
    <property type="project" value="UniProtKB-KW"/>
</dbReference>
<keyword evidence="11 13" id="KW-0472">Membrane</keyword>
<dbReference type="PROSITE" id="PS50109">
    <property type="entry name" value="HIS_KIN"/>
    <property type="match status" value="1"/>
</dbReference>
<keyword evidence="9" id="KW-0067">ATP-binding</keyword>
<dbReference type="Gene3D" id="3.30.565.10">
    <property type="entry name" value="Histidine kinase-like ATPase, C-terminal domain"/>
    <property type="match status" value="1"/>
</dbReference>
<protein>
    <recommendedName>
        <fullName evidence="3">histidine kinase</fullName>
        <ecNumber evidence="3">2.7.13.3</ecNumber>
    </recommendedName>
</protein>
<keyword evidence="8 16" id="KW-0418">Kinase</keyword>
<proteinExistence type="predicted"/>
<dbReference type="InterPro" id="IPR050640">
    <property type="entry name" value="Bact_2-comp_sensor_kinase"/>
</dbReference>
<keyword evidence="12" id="KW-0175">Coiled coil</keyword>
<dbReference type="Gene3D" id="6.10.340.10">
    <property type="match status" value="1"/>
</dbReference>
<comment type="subcellular location">
    <subcellularLocation>
        <location evidence="2">Cell membrane</location>
        <topology evidence="2">Multi-pass membrane protein</topology>
    </subcellularLocation>
</comment>
<evidence type="ECO:0000256" key="1">
    <source>
        <dbReference type="ARBA" id="ARBA00000085"/>
    </source>
</evidence>
<evidence type="ECO:0000259" key="14">
    <source>
        <dbReference type="PROSITE" id="PS50109"/>
    </source>
</evidence>
<evidence type="ECO:0000256" key="2">
    <source>
        <dbReference type="ARBA" id="ARBA00004651"/>
    </source>
</evidence>
<keyword evidence="13" id="KW-1133">Transmembrane helix</keyword>
<dbReference type="EC" id="2.7.13.3" evidence="3"/>
<keyword evidence="5" id="KW-0597">Phosphoprotein</keyword>
<sequence length="478" mass="56040">MKTIRSKLLLYFFTFVVLFNIVSVSIYFSSRSFLSEYDESFARFLLLNQISQTSNLLYEKANEYVVEKNESHIKEFHKIRRELENQVEHLKEDQNGLETVKLQKYTHMIENLVQECEMAVGFVIRDDIAQYTRHLNEARNISLYLQETILSLIDLELTDYQSFYANMEQRNESFKWFTFFLFNTTVLLAIFFALWFSRGINRPIQILSKAAHEISTGRFDGAELKIESNDELKLLGHTFNTMRSSIRQYIAEIEEKSELDRLLKELELRHLQNQINPHFLFNTLNTISRMAYLEDADETSRLIQSVSALLRYSLNDLKKSVRLKEEVQVVTEYFYIQQTRFADRIRFFREIDEACLDVEIPSLTLQPLVENAFIHGVEHMEEGGEISLIIYKQDLSVIVEIKDNGKGISANQIQSLFQQVTEELQREHTGHSTGLGVPNVIRRLQLFYQYEHVVEIDSFPNQGTTVRLIIPVKEEFAG</sequence>
<keyword evidence="4" id="KW-1003">Cell membrane</keyword>
<dbReference type="InterPro" id="IPR005467">
    <property type="entry name" value="His_kinase_dom"/>
</dbReference>
<feature type="transmembrane region" description="Helical" evidence="13">
    <location>
        <begin position="9"/>
        <end position="28"/>
    </location>
</feature>
<dbReference type="SMART" id="SM00304">
    <property type="entry name" value="HAMP"/>
    <property type="match status" value="1"/>
</dbReference>
<evidence type="ECO:0000256" key="4">
    <source>
        <dbReference type="ARBA" id="ARBA00022475"/>
    </source>
</evidence>
<evidence type="ECO:0000256" key="10">
    <source>
        <dbReference type="ARBA" id="ARBA00023012"/>
    </source>
</evidence>
<dbReference type="Pfam" id="PF00672">
    <property type="entry name" value="HAMP"/>
    <property type="match status" value="1"/>
</dbReference>
<dbReference type="InterPro" id="IPR036890">
    <property type="entry name" value="HATPase_C_sf"/>
</dbReference>
<comment type="caution">
    <text evidence="16">The sequence shown here is derived from an EMBL/GenBank/DDBJ whole genome shotgun (WGS) entry which is preliminary data.</text>
</comment>
<keyword evidence="17" id="KW-1185">Reference proteome</keyword>
<dbReference type="Proteomes" id="UP001595752">
    <property type="component" value="Unassembled WGS sequence"/>
</dbReference>
<feature type="domain" description="HAMP" evidence="15">
    <location>
        <begin position="198"/>
        <end position="251"/>
    </location>
</feature>
<evidence type="ECO:0000256" key="12">
    <source>
        <dbReference type="SAM" id="Coils"/>
    </source>
</evidence>
<evidence type="ECO:0000256" key="9">
    <source>
        <dbReference type="ARBA" id="ARBA00022840"/>
    </source>
</evidence>
<evidence type="ECO:0000313" key="16">
    <source>
        <dbReference type="EMBL" id="MFC3883580.1"/>
    </source>
</evidence>
<keyword evidence="10" id="KW-0902">Two-component regulatory system</keyword>
<feature type="transmembrane region" description="Helical" evidence="13">
    <location>
        <begin position="176"/>
        <end position="196"/>
    </location>
</feature>
<keyword evidence="7" id="KW-0547">Nucleotide-binding</keyword>
<dbReference type="SUPFAM" id="SSF158472">
    <property type="entry name" value="HAMP domain-like"/>
    <property type="match status" value="1"/>
</dbReference>
<gene>
    <name evidence="16" type="ORF">ACFOU2_08680</name>
</gene>
<reference evidence="17" key="1">
    <citation type="journal article" date="2019" name="Int. J. Syst. Evol. Microbiol.">
        <title>The Global Catalogue of Microorganisms (GCM) 10K type strain sequencing project: providing services to taxonomists for standard genome sequencing and annotation.</title>
        <authorList>
            <consortium name="The Broad Institute Genomics Platform"/>
            <consortium name="The Broad Institute Genome Sequencing Center for Infectious Disease"/>
            <person name="Wu L."/>
            <person name="Ma J."/>
        </authorList>
    </citation>
    <scope>NUCLEOTIDE SEQUENCE [LARGE SCALE GENOMIC DNA]</scope>
    <source>
        <strain evidence="17">CCUG 61889</strain>
    </source>
</reference>
<feature type="coiled-coil region" evidence="12">
    <location>
        <begin position="73"/>
        <end position="100"/>
    </location>
</feature>
<dbReference type="SMART" id="SM00387">
    <property type="entry name" value="HATPase_c"/>
    <property type="match status" value="1"/>
</dbReference>
<dbReference type="EMBL" id="JBHRZT010000032">
    <property type="protein sequence ID" value="MFC3883580.1"/>
    <property type="molecule type" value="Genomic_DNA"/>
</dbReference>
<comment type="catalytic activity">
    <reaction evidence="1">
        <text>ATP + protein L-histidine = ADP + protein N-phospho-L-histidine.</text>
        <dbReference type="EC" id="2.7.13.3"/>
    </reaction>
</comment>
<evidence type="ECO:0000256" key="6">
    <source>
        <dbReference type="ARBA" id="ARBA00022679"/>
    </source>
</evidence>
<name>A0ABV8B163_9BACI</name>
<evidence type="ECO:0000259" key="15">
    <source>
        <dbReference type="PROSITE" id="PS50885"/>
    </source>
</evidence>
<evidence type="ECO:0000313" key="17">
    <source>
        <dbReference type="Proteomes" id="UP001595752"/>
    </source>
</evidence>
<evidence type="ECO:0000256" key="8">
    <source>
        <dbReference type="ARBA" id="ARBA00022777"/>
    </source>
</evidence>
<evidence type="ECO:0000256" key="7">
    <source>
        <dbReference type="ARBA" id="ARBA00022741"/>
    </source>
</evidence>
<dbReference type="RefSeq" id="WP_377914184.1">
    <property type="nucleotide sequence ID" value="NZ_JBHRZT010000032.1"/>
</dbReference>
<dbReference type="InterPro" id="IPR010559">
    <property type="entry name" value="Sig_transdc_His_kin_internal"/>
</dbReference>
<organism evidence="16 17">
    <name type="scientific">Bacillus songklensis</name>
    <dbReference type="NCBI Taxonomy" id="1069116"/>
    <lineage>
        <taxon>Bacteria</taxon>
        <taxon>Bacillati</taxon>
        <taxon>Bacillota</taxon>
        <taxon>Bacilli</taxon>
        <taxon>Bacillales</taxon>
        <taxon>Bacillaceae</taxon>
        <taxon>Bacillus</taxon>
    </lineage>
</organism>